<proteinExistence type="predicted"/>
<dbReference type="Proteomes" id="UP000828390">
    <property type="component" value="Unassembled WGS sequence"/>
</dbReference>
<accession>A0A9D4CUJ9</accession>
<sequence length="162" mass="18495">MVSNQYVDPNKVIVIQEKTQFNLRTNTDRTNCSITGICEIAYGNLVISDFSNLCVKLLDQAYTVIDQVNLPTRPWSMCNISSDEVAVTICDHKSLNEMHFLRMDTGKLNTIKHKQLNHRCYEITHHKGYMCVTSGTALLQYTTDGRLLKKLYEDESSNLADK</sequence>
<dbReference type="EMBL" id="JAIWYP010000011">
    <property type="protein sequence ID" value="KAH3733245.1"/>
    <property type="molecule type" value="Genomic_DNA"/>
</dbReference>
<evidence type="ECO:0000313" key="2">
    <source>
        <dbReference type="Proteomes" id="UP000828390"/>
    </source>
</evidence>
<comment type="caution">
    <text evidence="1">The sequence shown here is derived from an EMBL/GenBank/DDBJ whole genome shotgun (WGS) entry which is preliminary data.</text>
</comment>
<protein>
    <submittedName>
        <fullName evidence="1">Uncharacterized protein</fullName>
    </submittedName>
</protein>
<evidence type="ECO:0000313" key="1">
    <source>
        <dbReference type="EMBL" id="KAH3733245.1"/>
    </source>
</evidence>
<keyword evidence="2" id="KW-1185">Reference proteome</keyword>
<reference evidence="1" key="2">
    <citation type="submission" date="2020-11" db="EMBL/GenBank/DDBJ databases">
        <authorList>
            <person name="McCartney M.A."/>
            <person name="Auch B."/>
            <person name="Kono T."/>
            <person name="Mallez S."/>
            <person name="Becker A."/>
            <person name="Gohl D.M."/>
            <person name="Silverstein K.A.T."/>
            <person name="Koren S."/>
            <person name="Bechman K.B."/>
            <person name="Herman A."/>
            <person name="Abrahante J.E."/>
            <person name="Garbe J."/>
        </authorList>
    </citation>
    <scope>NUCLEOTIDE SEQUENCE</scope>
    <source>
        <strain evidence="1">Duluth1</strain>
        <tissue evidence="1">Whole animal</tissue>
    </source>
</reference>
<name>A0A9D4CUJ9_DREPO</name>
<organism evidence="1 2">
    <name type="scientific">Dreissena polymorpha</name>
    <name type="common">Zebra mussel</name>
    <name type="synonym">Mytilus polymorpha</name>
    <dbReference type="NCBI Taxonomy" id="45954"/>
    <lineage>
        <taxon>Eukaryota</taxon>
        <taxon>Metazoa</taxon>
        <taxon>Spiralia</taxon>
        <taxon>Lophotrochozoa</taxon>
        <taxon>Mollusca</taxon>
        <taxon>Bivalvia</taxon>
        <taxon>Autobranchia</taxon>
        <taxon>Heteroconchia</taxon>
        <taxon>Euheterodonta</taxon>
        <taxon>Imparidentia</taxon>
        <taxon>Neoheterodontei</taxon>
        <taxon>Myida</taxon>
        <taxon>Dreissenoidea</taxon>
        <taxon>Dreissenidae</taxon>
        <taxon>Dreissena</taxon>
    </lineage>
</organism>
<gene>
    <name evidence="1" type="ORF">DPMN_039670</name>
</gene>
<dbReference type="AlphaFoldDB" id="A0A9D4CUJ9"/>
<reference evidence="1" key="1">
    <citation type="journal article" date="2019" name="bioRxiv">
        <title>The Genome of the Zebra Mussel, Dreissena polymorpha: A Resource for Invasive Species Research.</title>
        <authorList>
            <person name="McCartney M.A."/>
            <person name="Auch B."/>
            <person name="Kono T."/>
            <person name="Mallez S."/>
            <person name="Zhang Y."/>
            <person name="Obille A."/>
            <person name="Becker A."/>
            <person name="Abrahante J.E."/>
            <person name="Garbe J."/>
            <person name="Badalamenti J.P."/>
            <person name="Herman A."/>
            <person name="Mangelson H."/>
            <person name="Liachko I."/>
            <person name="Sullivan S."/>
            <person name="Sone E.D."/>
            <person name="Koren S."/>
            <person name="Silverstein K.A.T."/>
            <person name="Beckman K.B."/>
            <person name="Gohl D.M."/>
        </authorList>
    </citation>
    <scope>NUCLEOTIDE SEQUENCE</scope>
    <source>
        <strain evidence="1">Duluth1</strain>
        <tissue evidence="1">Whole animal</tissue>
    </source>
</reference>